<dbReference type="OrthoDB" id="282899at2"/>
<dbReference type="InterPro" id="IPR003369">
    <property type="entry name" value="TatA/B/E"/>
</dbReference>
<dbReference type="PANTHER" id="PTHR42982:SF1">
    <property type="entry name" value="SEC-INDEPENDENT PROTEIN TRANSLOCASE PROTEIN TATA"/>
    <property type="match status" value="1"/>
</dbReference>
<dbReference type="KEGG" id="phm:PSMK_22730"/>
<comment type="function">
    <text evidence="9">Part of the twin-arginine translocation (Tat) system that transports large folded proteins containing a characteristic twin-arginine motif in their signal peptide across membranes. TatA could form the protein-conducting channel of the Tat system.</text>
</comment>
<name>I0IGP4_PHYMF</name>
<evidence type="ECO:0000256" key="9">
    <source>
        <dbReference type="HAMAP-Rule" id="MF_00236"/>
    </source>
</evidence>
<dbReference type="GO" id="GO:0008320">
    <property type="term" value="F:protein transmembrane transporter activity"/>
    <property type="evidence" value="ECO:0007669"/>
    <property type="project" value="UniProtKB-UniRule"/>
</dbReference>
<evidence type="ECO:0000256" key="2">
    <source>
        <dbReference type="ARBA" id="ARBA00022448"/>
    </source>
</evidence>
<feature type="compositionally biased region" description="Low complexity" evidence="10">
    <location>
        <begin position="87"/>
        <end position="104"/>
    </location>
</feature>
<keyword evidence="2 9" id="KW-0813">Transport</keyword>
<dbReference type="GO" id="GO:0033281">
    <property type="term" value="C:TAT protein transport complex"/>
    <property type="evidence" value="ECO:0007669"/>
    <property type="project" value="UniProtKB-UniRule"/>
</dbReference>
<reference evidence="11 12" key="1">
    <citation type="submission" date="2012-02" db="EMBL/GenBank/DDBJ databases">
        <title>Complete genome sequence of Phycisphaera mikurensis NBRC 102666.</title>
        <authorList>
            <person name="Ankai A."/>
            <person name="Hosoyama A."/>
            <person name="Terui Y."/>
            <person name="Sekine M."/>
            <person name="Fukai R."/>
            <person name="Kato Y."/>
            <person name="Nakamura S."/>
            <person name="Yamada-Narita S."/>
            <person name="Kawakoshi A."/>
            <person name="Fukunaga Y."/>
            <person name="Yamazaki S."/>
            <person name="Fujita N."/>
        </authorList>
    </citation>
    <scope>NUCLEOTIDE SEQUENCE [LARGE SCALE GENOMIC DNA]</scope>
    <source>
        <strain evidence="12">NBRC 102666 / KCTC 22515 / FYK2301M01</strain>
    </source>
</reference>
<dbReference type="STRING" id="1142394.PSMK_22730"/>
<comment type="subcellular location">
    <subcellularLocation>
        <location evidence="9">Cell inner membrane</location>
        <topology evidence="9">Single-pass membrane protein</topology>
    </subcellularLocation>
    <subcellularLocation>
        <location evidence="1">Cell membrane</location>
        <topology evidence="1">Single-pass membrane protein</topology>
    </subcellularLocation>
</comment>
<comment type="subunit">
    <text evidence="9">Forms a complex with TatC.</text>
</comment>
<evidence type="ECO:0000256" key="10">
    <source>
        <dbReference type="SAM" id="MobiDB-lite"/>
    </source>
</evidence>
<protein>
    <recommendedName>
        <fullName evidence="9">Sec-independent protein translocase protein TatA</fullName>
    </recommendedName>
</protein>
<keyword evidence="12" id="KW-1185">Reference proteome</keyword>
<evidence type="ECO:0000256" key="7">
    <source>
        <dbReference type="ARBA" id="ARBA00023010"/>
    </source>
</evidence>
<keyword evidence="6 9" id="KW-1133">Transmembrane helix</keyword>
<comment type="similarity">
    <text evidence="9">Belongs to the TatA/E family.</text>
</comment>
<evidence type="ECO:0000313" key="11">
    <source>
        <dbReference type="EMBL" id="BAM04432.1"/>
    </source>
</evidence>
<keyword evidence="3 9" id="KW-1003">Cell membrane</keyword>
<dbReference type="Gene3D" id="1.20.5.3310">
    <property type="match status" value="1"/>
</dbReference>
<dbReference type="HOGENOM" id="CLU_086034_1_5_0"/>
<dbReference type="HAMAP" id="MF_00236">
    <property type="entry name" value="TatA_E"/>
    <property type="match status" value="1"/>
</dbReference>
<dbReference type="InterPro" id="IPR006312">
    <property type="entry name" value="TatA/E"/>
</dbReference>
<evidence type="ECO:0000313" key="12">
    <source>
        <dbReference type="Proteomes" id="UP000007881"/>
    </source>
</evidence>
<evidence type="ECO:0000256" key="4">
    <source>
        <dbReference type="ARBA" id="ARBA00022692"/>
    </source>
</evidence>
<keyword evidence="5 9" id="KW-0653">Protein transport</keyword>
<dbReference type="eggNOG" id="COG1826">
    <property type="taxonomic scope" value="Bacteria"/>
</dbReference>
<dbReference type="Proteomes" id="UP000007881">
    <property type="component" value="Chromosome"/>
</dbReference>
<evidence type="ECO:0000256" key="8">
    <source>
        <dbReference type="ARBA" id="ARBA00023136"/>
    </source>
</evidence>
<evidence type="ECO:0000256" key="3">
    <source>
        <dbReference type="ARBA" id="ARBA00022475"/>
    </source>
</evidence>
<dbReference type="GO" id="GO:0043953">
    <property type="term" value="P:protein transport by the Tat complex"/>
    <property type="evidence" value="ECO:0007669"/>
    <property type="project" value="UniProtKB-UniRule"/>
</dbReference>
<dbReference type="EMBL" id="AP012338">
    <property type="protein sequence ID" value="BAM04432.1"/>
    <property type="molecule type" value="Genomic_DNA"/>
</dbReference>
<dbReference type="PANTHER" id="PTHR42982">
    <property type="entry name" value="SEC-INDEPENDENT PROTEIN TRANSLOCASE PROTEIN TATA"/>
    <property type="match status" value="1"/>
</dbReference>
<feature type="region of interest" description="Disordered" evidence="10">
    <location>
        <begin position="62"/>
        <end position="104"/>
    </location>
</feature>
<keyword evidence="9" id="KW-0997">Cell inner membrane</keyword>
<dbReference type="Pfam" id="PF02416">
    <property type="entry name" value="TatA_B_E"/>
    <property type="match status" value="1"/>
</dbReference>
<accession>I0IGP4</accession>
<dbReference type="AlphaFoldDB" id="I0IGP4"/>
<evidence type="ECO:0000256" key="1">
    <source>
        <dbReference type="ARBA" id="ARBA00004162"/>
    </source>
</evidence>
<keyword evidence="7 9" id="KW-0811">Translocation</keyword>
<evidence type="ECO:0000256" key="5">
    <source>
        <dbReference type="ARBA" id="ARBA00022927"/>
    </source>
</evidence>
<dbReference type="RefSeq" id="WP_014437647.1">
    <property type="nucleotide sequence ID" value="NC_017080.1"/>
</dbReference>
<sequence length="104" mass="10788">MLPTPLALLGPIGTPEMIVIGIVGLLIFGRRLPEVGKSLGKGIVEFKKGLSGIEDELSADQKAVSGGHTSVTVDNQRPIPSLEKEPSSAPATEEQPAAATRHPA</sequence>
<keyword evidence="8 9" id="KW-0472">Membrane</keyword>
<evidence type="ECO:0000256" key="6">
    <source>
        <dbReference type="ARBA" id="ARBA00022989"/>
    </source>
</evidence>
<feature type="transmembrane region" description="Helical" evidence="9">
    <location>
        <begin position="6"/>
        <end position="28"/>
    </location>
</feature>
<keyword evidence="4 9" id="KW-0812">Transmembrane</keyword>
<organism evidence="11 12">
    <name type="scientific">Phycisphaera mikurensis (strain NBRC 102666 / KCTC 22515 / FYK2301M01)</name>
    <dbReference type="NCBI Taxonomy" id="1142394"/>
    <lineage>
        <taxon>Bacteria</taxon>
        <taxon>Pseudomonadati</taxon>
        <taxon>Planctomycetota</taxon>
        <taxon>Phycisphaerae</taxon>
        <taxon>Phycisphaerales</taxon>
        <taxon>Phycisphaeraceae</taxon>
        <taxon>Phycisphaera</taxon>
    </lineage>
</organism>
<proteinExistence type="inferred from homology"/>
<gene>
    <name evidence="9" type="primary">tatA</name>
    <name evidence="11" type="ordered locus">PSMK_22730</name>
</gene>